<evidence type="ECO:0000313" key="5">
    <source>
        <dbReference type="EMBL" id="ETW11129.1"/>
    </source>
</evidence>
<name>W4HEI9_9RHOB</name>
<dbReference type="PROSITE" id="PS00455">
    <property type="entry name" value="AMP_BINDING"/>
    <property type="match status" value="1"/>
</dbReference>
<dbReference type="FunFam" id="3.30.300.30:FF:000017">
    <property type="entry name" value="Acyl-CoA synthetase short-chain family member 3"/>
    <property type="match status" value="1"/>
</dbReference>
<dbReference type="InterPro" id="IPR032387">
    <property type="entry name" value="ACAS_N"/>
</dbReference>
<evidence type="ECO:0000313" key="6">
    <source>
        <dbReference type="Proteomes" id="UP000019063"/>
    </source>
</evidence>
<comment type="similarity">
    <text evidence="1">Belongs to the ATP-dependent AMP-binding enzyme family.</text>
</comment>
<evidence type="ECO:0000259" key="2">
    <source>
        <dbReference type="Pfam" id="PF00501"/>
    </source>
</evidence>
<feature type="domain" description="Acetyl-coenzyme A synthetase N-terminal" evidence="4">
    <location>
        <begin position="3"/>
        <end position="57"/>
    </location>
</feature>
<evidence type="ECO:0000256" key="1">
    <source>
        <dbReference type="ARBA" id="ARBA00006432"/>
    </source>
</evidence>
<dbReference type="Pfam" id="PF16177">
    <property type="entry name" value="ACAS_N"/>
    <property type="match status" value="1"/>
</dbReference>
<dbReference type="Pfam" id="PF13193">
    <property type="entry name" value="AMP-binding_C"/>
    <property type="match status" value="1"/>
</dbReference>
<accession>W4HEI9</accession>
<keyword evidence="6" id="KW-1185">Reference proteome</keyword>
<dbReference type="InterPro" id="IPR020845">
    <property type="entry name" value="AMP-binding_CS"/>
</dbReference>
<protein>
    <submittedName>
        <fullName evidence="5">AMP-dependent synthetase/ligase</fullName>
    </submittedName>
</protein>
<dbReference type="InterPro" id="IPR045851">
    <property type="entry name" value="AMP-bd_C_sf"/>
</dbReference>
<keyword evidence="5" id="KW-0436">Ligase</keyword>
<dbReference type="AlphaFoldDB" id="W4HEI9"/>
<gene>
    <name evidence="5" type="ORF">ATO8_18959</name>
</gene>
<feature type="domain" description="AMP-binding enzyme C-terminal" evidence="3">
    <location>
        <begin position="510"/>
        <end position="588"/>
    </location>
</feature>
<dbReference type="RefSeq" id="WP_043846851.1">
    <property type="nucleotide sequence ID" value="NZ_AQQW01000016.1"/>
</dbReference>
<dbReference type="EMBL" id="AQQW01000016">
    <property type="protein sequence ID" value="ETW11129.1"/>
    <property type="molecule type" value="Genomic_DNA"/>
</dbReference>
<comment type="caution">
    <text evidence="5">The sequence shown here is derived from an EMBL/GenBank/DDBJ whole genome shotgun (WGS) entry which is preliminary data.</text>
</comment>
<evidence type="ECO:0000259" key="3">
    <source>
        <dbReference type="Pfam" id="PF13193"/>
    </source>
</evidence>
<dbReference type="InterPro" id="IPR025110">
    <property type="entry name" value="AMP-bd_C"/>
</dbReference>
<dbReference type="InterPro" id="IPR042099">
    <property type="entry name" value="ANL_N_sf"/>
</dbReference>
<dbReference type="Gene3D" id="3.40.50.12780">
    <property type="entry name" value="N-terminal domain of ligase-like"/>
    <property type="match status" value="1"/>
</dbReference>
<dbReference type="Gene3D" id="3.30.300.30">
    <property type="match status" value="1"/>
</dbReference>
<dbReference type="FunFam" id="3.40.50.12780:FF:000011">
    <property type="entry name" value="Acetyl-coenzyme A synthetase 2-like, mitochondrial"/>
    <property type="match status" value="1"/>
</dbReference>
<proteinExistence type="inferred from homology"/>
<dbReference type="PANTHER" id="PTHR43347:SF3">
    <property type="entry name" value="ACYL-COA SYNTHETASE SHORT-CHAIN FAMILY MEMBER 3, MITOCHONDRIAL"/>
    <property type="match status" value="1"/>
</dbReference>
<dbReference type="GO" id="GO:0070013">
    <property type="term" value="C:intracellular organelle lumen"/>
    <property type="evidence" value="ECO:0007669"/>
    <property type="project" value="UniProtKB-ARBA"/>
</dbReference>
<dbReference type="STRING" id="1379903.ATO8_18959"/>
<evidence type="ECO:0000259" key="4">
    <source>
        <dbReference type="Pfam" id="PF16177"/>
    </source>
</evidence>
<dbReference type="InterPro" id="IPR000873">
    <property type="entry name" value="AMP-dep_synth/lig_dom"/>
</dbReference>
<dbReference type="Proteomes" id="UP000019063">
    <property type="component" value="Unassembled WGS sequence"/>
</dbReference>
<dbReference type="PANTHER" id="PTHR43347">
    <property type="entry name" value="ACYL-COA SYNTHETASE"/>
    <property type="match status" value="1"/>
</dbReference>
<sequence length="630" mass="69125">MSYSDTYGAWKADPEAFWMQQAEAIDWDRAPSKALFEEEDGRYSWFADGMVNTCWNAVDRHVEAGRGEQIAIIYDSPVTGTVRRISFHELRNRVATLAGALRAKGVEKGDRVVIYMPMIPETLEAMLACARLGAIHSVVFGGFAANELAVRIDDAKPKAIIAASCGIEPGRTVHYKPLLDAAIDQARHKPDFCVIFQREAEVAQLIEGRDVNWHGFQFGVEPADCVPVEGDHPAYVLYTSGTTGAPKGVVRPTGGHLVALNWTMKNIYDVNPGEVFWAASDVGWVVGHSYICYAPLIHGNTTVVFEGKPVGTPDAGTFWRVIADHDVKSFFTAPTAFRAVKREDPDGEFIRKYDLSGLRAIYLAGERADPDTIEWTQKMTGKPVYDHWWQTETGWTIAGNPAGLEPLPVKIGSPTVAMPGYDIRILAEDGTEKPAGELGAIAIKLPLPPGTLPTLWNAEDRFRKSYLTTFPGYYETGDAGMKDEDGYLWIMARTDDVINVAGHRLSTGGMEEVLASHPDVAECAVIGVRDELKGQLPMGFVCLTKGVNRPAEEIEAECVKLVRDRIGPVAAFKLCKVVDRLPKTRSGKILRRVMAAIADGDEFKTPATIDDPAILDEVRDDVAAMGYPRA</sequence>
<reference evidence="5 6" key="1">
    <citation type="journal article" date="2014" name="Antonie Van Leeuwenhoek">
        <title>Roseivivax atlanticus sp. nov., isolated from surface seawater of the Atlantic Ocean.</title>
        <authorList>
            <person name="Li G."/>
            <person name="Lai Q."/>
            <person name="Liu X."/>
            <person name="Sun F."/>
            <person name="Shao Z."/>
        </authorList>
    </citation>
    <scope>NUCLEOTIDE SEQUENCE [LARGE SCALE GENOMIC DNA]</scope>
    <source>
        <strain evidence="5 6">22II-s10s</strain>
    </source>
</reference>
<dbReference type="GO" id="GO:0050218">
    <property type="term" value="F:propionate-CoA ligase activity"/>
    <property type="evidence" value="ECO:0007669"/>
    <property type="project" value="TreeGrafter"/>
</dbReference>
<dbReference type="CDD" id="cd05967">
    <property type="entry name" value="PrpE"/>
    <property type="match status" value="1"/>
</dbReference>
<dbReference type="eggNOG" id="COG0365">
    <property type="taxonomic scope" value="Bacteria"/>
</dbReference>
<dbReference type="Pfam" id="PF00501">
    <property type="entry name" value="AMP-binding"/>
    <property type="match status" value="1"/>
</dbReference>
<dbReference type="PATRIC" id="fig|1317118.6.peg.3889"/>
<dbReference type="SUPFAM" id="SSF56801">
    <property type="entry name" value="Acetyl-CoA synthetase-like"/>
    <property type="match status" value="1"/>
</dbReference>
<organism evidence="5 6">
    <name type="scientific">Roseivivax marinus</name>
    <dbReference type="NCBI Taxonomy" id="1379903"/>
    <lineage>
        <taxon>Bacteria</taxon>
        <taxon>Pseudomonadati</taxon>
        <taxon>Pseudomonadota</taxon>
        <taxon>Alphaproteobacteria</taxon>
        <taxon>Rhodobacterales</taxon>
        <taxon>Roseobacteraceae</taxon>
        <taxon>Roseivivax</taxon>
    </lineage>
</organism>
<feature type="domain" description="AMP-dependent synthetase/ligase" evidence="2">
    <location>
        <begin position="64"/>
        <end position="444"/>
    </location>
</feature>